<dbReference type="AlphaFoldDB" id="A0A238J6L3"/>
<feature type="domain" description="Thiol:disulfide interchange protein DsbD N-terminal" evidence="2">
    <location>
        <begin position="45"/>
        <end position="150"/>
    </location>
</feature>
<dbReference type="EMBL" id="FXXP01000001">
    <property type="protein sequence ID" value="SMX26350.1"/>
    <property type="molecule type" value="Genomic_DNA"/>
</dbReference>
<keyword evidence="1" id="KW-0732">Signal</keyword>
<evidence type="ECO:0000313" key="4">
    <source>
        <dbReference type="Proteomes" id="UP000225972"/>
    </source>
</evidence>
<name>A0A238J6L3_9RHOB</name>
<accession>A0A238J6L3</accession>
<proteinExistence type="predicted"/>
<protein>
    <recommendedName>
        <fullName evidence="2">Thiol:disulfide interchange protein DsbD N-terminal domain-containing protein</fullName>
    </recommendedName>
</protein>
<dbReference type="Proteomes" id="UP000225972">
    <property type="component" value="Unassembled WGS sequence"/>
</dbReference>
<evidence type="ECO:0000313" key="3">
    <source>
        <dbReference type="EMBL" id="SMX26350.1"/>
    </source>
</evidence>
<organism evidence="3 4">
    <name type="scientific">Pelagimonas phthalicica</name>
    <dbReference type="NCBI Taxonomy" id="1037362"/>
    <lineage>
        <taxon>Bacteria</taxon>
        <taxon>Pseudomonadati</taxon>
        <taxon>Pseudomonadota</taxon>
        <taxon>Alphaproteobacteria</taxon>
        <taxon>Rhodobacterales</taxon>
        <taxon>Roseobacteraceae</taxon>
        <taxon>Pelagimonas</taxon>
    </lineage>
</organism>
<feature type="chain" id="PRO_5012511699" description="Thiol:disulfide interchange protein DsbD N-terminal domain-containing protein" evidence="1">
    <location>
        <begin position="28"/>
        <end position="271"/>
    </location>
</feature>
<reference evidence="4" key="1">
    <citation type="submission" date="2017-05" db="EMBL/GenBank/DDBJ databases">
        <authorList>
            <person name="Rodrigo-Torres L."/>
            <person name="Arahal R. D."/>
            <person name="Lucena T."/>
        </authorList>
    </citation>
    <scope>NUCLEOTIDE SEQUENCE [LARGE SCALE GENOMIC DNA]</scope>
    <source>
        <strain evidence="4">CECT 8649</strain>
    </source>
</reference>
<evidence type="ECO:0000256" key="1">
    <source>
        <dbReference type="SAM" id="SignalP"/>
    </source>
</evidence>
<sequence length="271" mass="29214">MSEDMKNFVLAIACLFLPLISSGAAQAESYENVIRAELRPGWRLPDGSHMAALHLELAPGWKTYWRAPGDAGIPPQFRWKGSGSAVQVHWPAPQVFHQSGMRSVGYSGSVTLPLRVSLRNSTKDARLKGVIDIGICKDVCLPHRVRVEAVLPATKTKPDPSIAAALADEPYSAEDAGVSSVSCRVAPAPNGMMLRAQIDMPKGTGREHTVIEAANPEIWVGEPRTWWEGGHLMAEAQMAHMAGSAFAVDRSRLRITVLGGHMPVDIHGCSG</sequence>
<evidence type="ECO:0000259" key="2">
    <source>
        <dbReference type="Pfam" id="PF11412"/>
    </source>
</evidence>
<dbReference type="InterPro" id="IPR028250">
    <property type="entry name" value="DsbDN"/>
</dbReference>
<keyword evidence="4" id="KW-1185">Reference proteome</keyword>
<dbReference type="RefSeq" id="WP_235871871.1">
    <property type="nucleotide sequence ID" value="NZ_FXXP01000001.1"/>
</dbReference>
<gene>
    <name evidence="3" type="ORF">TRP8649_00424</name>
</gene>
<dbReference type="Pfam" id="PF11412">
    <property type="entry name" value="DsbD_N"/>
    <property type="match status" value="1"/>
</dbReference>
<feature type="signal peptide" evidence="1">
    <location>
        <begin position="1"/>
        <end position="27"/>
    </location>
</feature>